<dbReference type="InterPro" id="IPR000719">
    <property type="entry name" value="Prot_kinase_dom"/>
</dbReference>
<dbReference type="EMBL" id="JAICCE010000001">
    <property type="protein sequence ID" value="KAG9281920.1"/>
    <property type="molecule type" value="Genomic_DNA"/>
</dbReference>
<dbReference type="OrthoDB" id="10252171at2759"/>
<name>A0A8T2ME96_ASTMX</name>
<dbReference type="PANTHER" id="PTHR22984">
    <property type="entry name" value="SERINE/THREONINE-PROTEIN KINASE PIM"/>
    <property type="match status" value="1"/>
</dbReference>
<evidence type="ECO:0000256" key="5">
    <source>
        <dbReference type="ARBA" id="ARBA00022741"/>
    </source>
</evidence>
<gene>
    <name evidence="11" type="primary">PIM2</name>
    <name evidence="11" type="ORF">AMEX_G498</name>
</gene>
<dbReference type="AlphaFoldDB" id="A0A8T2ME96"/>
<dbReference type="GO" id="GO:0005524">
    <property type="term" value="F:ATP binding"/>
    <property type="evidence" value="ECO:0007669"/>
    <property type="project" value="UniProtKB-KW"/>
</dbReference>
<dbReference type="Pfam" id="PF00069">
    <property type="entry name" value="Pkinase"/>
    <property type="match status" value="1"/>
</dbReference>
<dbReference type="Proteomes" id="UP000752171">
    <property type="component" value="Unassembled WGS sequence"/>
</dbReference>
<comment type="catalytic activity">
    <reaction evidence="8">
        <text>L-threonyl-[protein] + ATP = O-phospho-L-threonyl-[protein] + ADP + H(+)</text>
        <dbReference type="Rhea" id="RHEA:46608"/>
        <dbReference type="Rhea" id="RHEA-COMP:11060"/>
        <dbReference type="Rhea" id="RHEA-COMP:11605"/>
        <dbReference type="ChEBI" id="CHEBI:15378"/>
        <dbReference type="ChEBI" id="CHEBI:30013"/>
        <dbReference type="ChEBI" id="CHEBI:30616"/>
        <dbReference type="ChEBI" id="CHEBI:61977"/>
        <dbReference type="ChEBI" id="CHEBI:456216"/>
        <dbReference type="EC" id="2.7.11.1"/>
    </reaction>
</comment>
<evidence type="ECO:0000256" key="2">
    <source>
        <dbReference type="ARBA" id="ARBA00012513"/>
    </source>
</evidence>
<dbReference type="InterPro" id="IPR008271">
    <property type="entry name" value="Ser/Thr_kinase_AS"/>
</dbReference>
<keyword evidence="6 11" id="KW-0418">Kinase</keyword>
<evidence type="ECO:0000256" key="8">
    <source>
        <dbReference type="ARBA" id="ARBA00047899"/>
    </source>
</evidence>
<evidence type="ECO:0000256" key="3">
    <source>
        <dbReference type="ARBA" id="ARBA00022527"/>
    </source>
</evidence>
<dbReference type="GO" id="GO:0005737">
    <property type="term" value="C:cytoplasm"/>
    <property type="evidence" value="ECO:0007669"/>
    <property type="project" value="TreeGrafter"/>
</dbReference>
<dbReference type="SUPFAM" id="SSF56112">
    <property type="entry name" value="Protein kinase-like (PK-like)"/>
    <property type="match status" value="1"/>
</dbReference>
<proteinExistence type="inferred from homology"/>
<evidence type="ECO:0000256" key="9">
    <source>
        <dbReference type="ARBA" id="ARBA00048679"/>
    </source>
</evidence>
<comment type="caution">
    <text evidence="11">The sequence shown here is derived from an EMBL/GenBank/DDBJ whole genome shotgun (WGS) entry which is preliminary data.</text>
</comment>
<dbReference type="EC" id="2.7.11.1" evidence="2"/>
<evidence type="ECO:0000256" key="4">
    <source>
        <dbReference type="ARBA" id="ARBA00022679"/>
    </source>
</evidence>
<evidence type="ECO:0000313" key="12">
    <source>
        <dbReference type="Proteomes" id="UP000752171"/>
    </source>
</evidence>
<dbReference type="PROSITE" id="PS00108">
    <property type="entry name" value="PROTEIN_KINASE_ST"/>
    <property type="match status" value="1"/>
</dbReference>
<keyword evidence="7" id="KW-0067">ATP-binding</keyword>
<dbReference type="Gene3D" id="1.10.510.10">
    <property type="entry name" value="Transferase(Phosphotransferase) domain 1"/>
    <property type="match status" value="1"/>
</dbReference>
<keyword evidence="5" id="KW-0547">Nucleotide-binding</keyword>
<dbReference type="PANTHER" id="PTHR22984:SF11">
    <property type="entry name" value="AURORA KINASE-RELATED"/>
    <property type="match status" value="1"/>
</dbReference>
<comment type="catalytic activity">
    <reaction evidence="9">
        <text>L-seryl-[protein] + ATP = O-phospho-L-seryl-[protein] + ADP + H(+)</text>
        <dbReference type="Rhea" id="RHEA:17989"/>
        <dbReference type="Rhea" id="RHEA-COMP:9863"/>
        <dbReference type="Rhea" id="RHEA-COMP:11604"/>
        <dbReference type="ChEBI" id="CHEBI:15378"/>
        <dbReference type="ChEBI" id="CHEBI:29999"/>
        <dbReference type="ChEBI" id="CHEBI:30616"/>
        <dbReference type="ChEBI" id="CHEBI:83421"/>
        <dbReference type="ChEBI" id="CHEBI:456216"/>
        <dbReference type="EC" id="2.7.11.1"/>
    </reaction>
</comment>
<dbReference type="GO" id="GO:0004674">
    <property type="term" value="F:protein serine/threonine kinase activity"/>
    <property type="evidence" value="ECO:0007669"/>
    <property type="project" value="UniProtKB-KW"/>
</dbReference>
<keyword evidence="4" id="KW-0808">Transferase</keyword>
<dbReference type="SMART" id="SM00220">
    <property type="entry name" value="S_TKc"/>
    <property type="match status" value="1"/>
</dbReference>
<dbReference type="InterPro" id="IPR011009">
    <property type="entry name" value="Kinase-like_dom_sf"/>
</dbReference>
<evidence type="ECO:0000256" key="1">
    <source>
        <dbReference type="ARBA" id="ARBA00005505"/>
    </source>
</evidence>
<reference evidence="11 12" key="1">
    <citation type="submission" date="2021-07" db="EMBL/GenBank/DDBJ databases">
        <authorList>
            <person name="Imarazene B."/>
            <person name="Zahm M."/>
            <person name="Klopp C."/>
            <person name="Cabau C."/>
            <person name="Beille S."/>
            <person name="Jouanno E."/>
            <person name="Castinel A."/>
            <person name="Lluch J."/>
            <person name="Gil L."/>
            <person name="Kuchtly C."/>
            <person name="Lopez Roques C."/>
            <person name="Donnadieu C."/>
            <person name="Parrinello H."/>
            <person name="Journot L."/>
            <person name="Du K."/>
            <person name="Schartl M."/>
            <person name="Retaux S."/>
            <person name="Guiguen Y."/>
        </authorList>
    </citation>
    <scope>NUCLEOTIDE SEQUENCE [LARGE SCALE GENOMIC DNA]</scope>
    <source>
        <strain evidence="11">Pach_M1</strain>
        <tissue evidence="11">Testis</tissue>
    </source>
</reference>
<sequence length="151" mass="17360">MIQVHTRGVLHRDLKPENLLVQTGAEGPLLRLMDFGCGCLIGEDSYTEFDGTTQYIPPEFFTQGSYQAEPTTVWQIGVILYNMLCGKCPFTDSKQIIGKTLYTPPRLSFQCKKLLRRLLSKCPQRRPSLRHLLQNPWLSLPDNTHTHRHIH</sequence>
<evidence type="ECO:0000256" key="7">
    <source>
        <dbReference type="ARBA" id="ARBA00022840"/>
    </source>
</evidence>
<dbReference type="GO" id="GO:0043066">
    <property type="term" value="P:negative regulation of apoptotic process"/>
    <property type="evidence" value="ECO:0007669"/>
    <property type="project" value="TreeGrafter"/>
</dbReference>
<keyword evidence="3" id="KW-0723">Serine/threonine-protein kinase</keyword>
<dbReference type="PROSITE" id="PS50011">
    <property type="entry name" value="PROTEIN_KINASE_DOM"/>
    <property type="match status" value="1"/>
</dbReference>
<dbReference type="GO" id="GO:0007346">
    <property type="term" value="P:regulation of mitotic cell cycle"/>
    <property type="evidence" value="ECO:0007669"/>
    <property type="project" value="TreeGrafter"/>
</dbReference>
<dbReference type="InterPro" id="IPR051138">
    <property type="entry name" value="PIM_Ser/Thr_kinase"/>
</dbReference>
<organism evidence="11 12">
    <name type="scientific">Astyanax mexicanus</name>
    <name type="common">Blind cave fish</name>
    <name type="synonym">Astyanax fasciatus mexicanus</name>
    <dbReference type="NCBI Taxonomy" id="7994"/>
    <lineage>
        <taxon>Eukaryota</taxon>
        <taxon>Metazoa</taxon>
        <taxon>Chordata</taxon>
        <taxon>Craniata</taxon>
        <taxon>Vertebrata</taxon>
        <taxon>Euteleostomi</taxon>
        <taxon>Actinopterygii</taxon>
        <taxon>Neopterygii</taxon>
        <taxon>Teleostei</taxon>
        <taxon>Ostariophysi</taxon>
        <taxon>Characiformes</taxon>
        <taxon>Characoidei</taxon>
        <taxon>Acestrorhamphidae</taxon>
        <taxon>Acestrorhamphinae</taxon>
        <taxon>Astyanax</taxon>
    </lineage>
</organism>
<feature type="domain" description="Protein kinase" evidence="10">
    <location>
        <begin position="1"/>
        <end position="138"/>
    </location>
</feature>
<evidence type="ECO:0000259" key="10">
    <source>
        <dbReference type="PROSITE" id="PS50011"/>
    </source>
</evidence>
<protein>
    <recommendedName>
        <fullName evidence="2">non-specific serine/threonine protein kinase</fullName>
        <ecNumber evidence="2">2.7.11.1</ecNumber>
    </recommendedName>
</protein>
<evidence type="ECO:0000256" key="6">
    <source>
        <dbReference type="ARBA" id="ARBA00022777"/>
    </source>
</evidence>
<comment type="similarity">
    <text evidence="1">Belongs to the protein kinase superfamily. CAMK Ser/Thr protein kinase family. PIM subfamily.</text>
</comment>
<evidence type="ECO:0000313" key="11">
    <source>
        <dbReference type="EMBL" id="KAG9281920.1"/>
    </source>
</evidence>
<accession>A0A8T2ME96</accession>